<evidence type="ECO:0000313" key="3">
    <source>
        <dbReference type="Proteomes" id="UP001207736"/>
    </source>
</evidence>
<protein>
    <submittedName>
        <fullName evidence="1">Transcriptional regulator</fullName>
    </submittedName>
</protein>
<gene>
    <name evidence="1" type="ORF">RCZ15_08620</name>
    <name evidence="2" type="ORF">RCZ16_23750</name>
</gene>
<dbReference type="RefSeq" id="WP_264846566.1">
    <property type="nucleotide sequence ID" value="NZ_BPMA01000022.1"/>
</dbReference>
<sequence>MESSVKERIIKFLAYLKIGQNKFEKQIGLSNGYINNVKSIGSDKLNKILKEYPQLNLEWLITGEGEMLNADKSKKNTPIMVDNETKEALNLLRKQLEQKDKQIESLLNLLNK</sequence>
<dbReference type="AlphaFoldDB" id="A0AAV5ARF1"/>
<dbReference type="Proteomes" id="UP001207736">
    <property type="component" value="Unassembled WGS sequence"/>
</dbReference>
<dbReference type="EMBL" id="BQKA01000014">
    <property type="protein sequence ID" value="GJM49887.1"/>
    <property type="molecule type" value="Genomic_DNA"/>
</dbReference>
<keyword evidence="4" id="KW-1185">Reference proteome</keyword>
<evidence type="ECO:0000313" key="4">
    <source>
        <dbReference type="Proteomes" id="UP001208692"/>
    </source>
</evidence>
<dbReference type="Proteomes" id="UP001208692">
    <property type="component" value="Unassembled WGS sequence"/>
</dbReference>
<name>A0AAV5ARF1_9FLAO</name>
<organism evidence="1 3">
    <name type="scientific">Capnocytophaga catalasegens</name>
    <dbReference type="NCBI Taxonomy" id="1004260"/>
    <lineage>
        <taxon>Bacteria</taxon>
        <taxon>Pseudomonadati</taxon>
        <taxon>Bacteroidota</taxon>
        <taxon>Flavobacteriia</taxon>
        <taxon>Flavobacteriales</taxon>
        <taxon>Flavobacteriaceae</taxon>
        <taxon>Capnocytophaga</taxon>
    </lineage>
</organism>
<evidence type="ECO:0000313" key="1">
    <source>
        <dbReference type="EMBL" id="GJM49887.1"/>
    </source>
</evidence>
<reference evidence="1 4" key="1">
    <citation type="submission" date="2021-11" db="EMBL/GenBank/DDBJ databases">
        <title>Draft genome sequence of Capnocytophaga sp. strain KC07075 isolated from cat oral cavity.</title>
        <authorList>
            <person name="Suzuki M."/>
            <person name="Imaoka K."/>
            <person name="Kimura M."/>
            <person name="Morikawa S."/>
            <person name="Maeda K."/>
        </authorList>
    </citation>
    <scope>NUCLEOTIDE SEQUENCE</scope>
    <source>
        <strain evidence="1">KC07075</strain>
        <strain evidence="2 4">KC07079</strain>
    </source>
</reference>
<comment type="caution">
    <text evidence="1">The sequence shown here is derived from an EMBL/GenBank/DDBJ whole genome shotgun (WGS) entry which is preliminary data.</text>
</comment>
<accession>A0AAV5ARF1</accession>
<proteinExistence type="predicted"/>
<evidence type="ECO:0000313" key="2">
    <source>
        <dbReference type="EMBL" id="GJM54059.1"/>
    </source>
</evidence>
<dbReference type="EMBL" id="BQKB01000059">
    <property type="protein sequence ID" value="GJM54059.1"/>
    <property type="molecule type" value="Genomic_DNA"/>
</dbReference>